<dbReference type="PROSITE" id="PS50050">
    <property type="entry name" value="TNFR_NGFR_2"/>
    <property type="match status" value="2"/>
</dbReference>
<dbReference type="PANTHER" id="PTHR46330:SF6">
    <property type="entry name" value="HEMATOPOIETIC DEATH RECEPTOR-RELATED"/>
    <property type="match status" value="1"/>
</dbReference>
<feature type="compositionally biased region" description="Basic and acidic residues" evidence="10">
    <location>
        <begin position="223"/>
        <end position="232"/>
    </location>
</feature>
<evidence type="ECO:0000256" key="8">
    <source>
        <dbReference type="ARBA" id="ARBA00023180"/>
    </source>
</evidence>
<evidence type="ECO:0000256" key="10">
    <source>
        <dbReference type="SAM" id="MobiDB-lite"/>
    </source>
</evidence>
<dbReference type="CDD" id="cd08315">
    <property type="entry name" value="Death_TRAILR_DR4_DR5"/>
    <property type="match status" value="1"/>
</dbReference>
<feature type="compositionally biased region" description="Polar residues" evidence="10">
    <location>
        <begin position="233"/>
        <end position="242"/>
    </location>
</feature>
<keyword evidence="3 12" id="KW-0732">Signal</keyword>
<feature type="disulfide bond" evidence="9">
    <location>
        <begin position="138"/>
        <end position="151"/>
    </location>
</feature>
<dbReference type="InterPro" id="IPR001368">
    <property type="entry name" value="TNFR/NGFR_Cys_rich_reg"/>
</dbReference>
<feature type="disulfide bond" evidence="9">
    <location>
        <begin position="97"/>
        <end position="110"/>
    </location>
</feature>
<keyword evidence="11" id="KW-1133">Transmembrane helix</keyword>
<feature type="domain" description="TNFR-Cys" evidence="14">
    <location>
        <begin position="119"/>
        <end position="159"/>
    </location>
</feature>
<keyword evidence="8" id="KW-0325">Glycoprotein</keyword>
<evidence type="ECO:0000256" key="1">
    <source>
        <dbReference type="ARBA" id="ARBA00004370"/>
    </source>
</evidence>
<proteinExistence type="predicted"/>
<dbReference type="PANTHER" id="PTHR46330">
    <property type="entry name" value="TUMOR NECROSIS FACTOR RECEPTOR SUPERFAMILY MEMBER 10B"/>
    <property type="match status" value="1"/>
</dbReference>
<evidence type="ECO:0000256" key="4">
    <source>
        <dbReference type="ARBA" id="ARBA00022737"/>
    </source>
</evidence>
<dbReference type="GO" id="GO:0005886">
    <property type="term" value="C:plasma membrane"/>
    <property type="evidence" value="ECO:0007669"/>
    <property type="project" value="Ensembl"/>
</dbReference>
<dbReference type="GeneTree" id="ENSGT00940000165531"/>
<dbReference type="PROSITE" id="PS50017">
    <property type="entry name" value="DEATH_DOMAIN"/>
    <property type="match status" value="1"/>
</dbReference>
<name>A0A3B5BEH6_9TELE</name>
<dbReference type="SMART" id="SM00208">
    <property type="entry name" value="TNFR"/>
    <property type="match status" value="3"/>
</dbReference>
<dbReference type="InterPro" id="IPR052491">
    <property type="entry name" value="TNFRSF10"/>
</dbReference>
<feature type="repeat" description="TNFR-Cys" evidence="9">
    <location>
        <begin position="119"/>
        <end position="159"/>
    </location>
</feature>
<dbReference type="Gene3D" id="2.10.50.10">
    <property type="entry name" value="Tumor Necrosis Factor Receptor, subunit A, domain 2"/>
    <property type="match status" value="3"/>
</dbReference>
<feature type="compositionally biased region" description="Low complexity" evidence="10">
    <location>
        <begin position="265"/>
        <end position="276"/>
    </location>
</feature>
<feature type="transmembrane region" description="Helical" evidence="11">
    <location>
        <begin position="173"/>
        <end position="195"/>
    </location>
</feature>
<evidence type="ECO:0000256" key="6">
    <source>
        <dbReference type="ARBA" id="ARBA00023157"/>
    </source>
</evidence>
<feature type="domain" description="Death" evidence="13">
    <location>
        <begin position="333"/>
        <end position="398"/>
    </location>
</feature>
<dbReference type="GO" id="GO:0043065">
    <property type="term" value="P:positive regulation of apoptotic process"/>
    <property type="evidence" value="ECO:0007669"/>
    <property type="project" value="Ensembl"/>
</dbReference>
<evidence type="ECO:0000259" key="13">
    <source>
        <dbReference type="PROSITE" id="PS50017"/>
    </source>
</evidence>
<protein>
    <submittedName>
        <fullName evidence="15">Tumor necrosis factor receptor superfamily member 6-like</fullName>
    </submittedName>
</protein>
<feature type="region of interest" description="Disordered" evidence="10">
    <location>
        <begin position="265"/>
        <end position="305"/>
    </location>
</feature>
<evidence type="ECO:0000256" key="11">
    <source>
        <dbReference type="SAM" id="Phobius"/>
    </source>
</evidence>
<organism evidence="15">
    <name type="scientific">Stegastes partitus</name>
    <name type="common">bicolor damselfish</name>
    <dbReference type="NCBI Taxonomy" id="144197"/>
    <lineage>
        <taxon>Eukaryota</taxon>
        <taxon>Metazoa</taxon>
        <taxon>Chordata</taxon>
        <taxon>Craniata</taxon>
        <taxon>Vertebrata</taxon>
        <taxon>Euteleostomi</taxon>
        <taxon>Actinopterygii</taxon>
        <taxon>Neopterygii</taxon>
        <taxon>Teleostei</taxon>
        <taxon>Neoteleostei</taxon>
        <taxon>Acanthomorphata</taxon>
        <taxon>Ovalentaria</taxon>
        <taxon>Pomacentridae</taxon>
        <taxon>Stegastes</taxon>
    </lineage>
</organism>
<keyword evidence="5 11" id="KW-0472">Membrane</keyword>
<keyword evidence="4" id="KW-0677">Repeat</keyword>
<dbReference type="GO" id="GO:0036462">
    <property type="term" value="P:TRAIL-activated apoptotic signaling pathway"/>
    <property type="evidence" value="ECO:0007669"/>
    <property type="project" value="TreeGrafter"/>
</dbReference>
<dbReference type="SUPFAM" id="SSF57586">
    <property type="entry name" value="TNF receptor-like"/>
    <property type="match status" value="2"/>
</dbReference>
<keyword evidence="2" id="KW-0053">Apoptosis</keyword>
<dbReference type="CDD" id="cd10580">
    <property type="entry name" value="TNFRSF10"/>
    <property type="match status" value="1"/>
</dbReference>
<dbReference type="InterPro" id="IPR034029">
    <property type="entry name" value="TNFRSF10A/B_death"/>
</dbReference>
<dbReference type="Gene3D" id="1.10.533.10">
    <property type="entry name" value="Death Domain, Fas"/>
    <property type="match status" value="1"/>
</dbReference>
<evidence type="ECO:0000256" key="7">
    <source>
        <dbReference type="ARBA" id="ARBA00023170"/>
    </source>
</evidence>
<dbReference type="Ensembl" id="ENSSPAT00000029058.1">
    <property type="protein sequence ID" value="ENSSPAP00000028594.1"/>
    <property type="gene ID" value="ENSSPAG00000021523.1"/>
</dbReference>
<dbReference type="STRING" id="144197.ENSSPAP00000028594"/>
<feature type="disulfide bond" evidence="9">
    <location>
        <begin position="100"/>
        <end position="118"/>
    </location>
</feature>
<evidence type="ECO:0000256" key="3">
    <source>
        <dbReference type="ARBA" id="ARBA00022729"/>
    </source>
</evidence>
<feature type="signal peptide" evidence="12">
    <location>
        <begin position="1"/>
        <end position="22"/>
    </location>
</feature>
<feature type="disulfide bond" evidence="9">
    <location>
        <begin position="79"/>
        <end position="94"/>
    </location>
</feature>
<evidence type="ECO:0000259" key="14">
    <source>
        <dbReference type="PROSITE" id="PS50050"/>
    </source>
</evidence>
<dbReference type="InterPro" id="IPR034024">
    <property type="entry name" value="TNFRSF10_N"/>
</dbReference>
<dbReference type="GO" id="GO:0009986">
    <property type="term" value="C:cell surface"/>
    <property type="evidence" value="ECO:0007669"/>
    <property type="project" value="TreeGrafter"/>
</dbReference>
<dbReference type="SUPFAM" id="SSF47986">
    <property type="entry name" value="DEATH domain"/>
    <property type="match status" value="1"/>
</dbReference>
<feature type="compositionally biased region" description="Polar residues" evidence="10">
    <location>
        <begin position="284"/>
        <end position="296"/>
    </location>
</feature>
<evidence type="ECO:0000256" key="12">
    <source>
        <dbReference type="SAM" id="SignalP"/>
    </source>
</evidence>
<dbReference type="Pfam" id="PF00531">
    <property type="entry name" value="Death"/>
    <property type="match status" value="1"/>
</dbReference>
<keyword evidence="11" id="KW-0812">Transmembrane</keyword>
<dbReference type="AlphaFoldDB" id="A0A3B5BEH6"/>
<dbReference type="Pfam" id="PF00020">
    <property type="entry name" value="TNFR_c6"/>
    <property type="match status" value="2"/>
</dbReference>
<feature type="disulfide bond" evidence="9">
    <location>
        <begin position="120"/>
        <end position="135"/>
    </location>
</feature>
<dbReference type="InterPro" id="IPR011029">
    <property type="entry name" value="DEATH-like_dom_sf"/>
</dbReference>
<evidence type="ECO:0000256" key="9">
    <source>
        <dbReference type="PROSITE-ProRule" id="PRU00206"/>
    </source>
</evidence>
<keyword evidence="7" id="KW-0675">Receptor</keyword>
<evidence type="ECO:0000256" key="5">
    <source>
        <dbReference type="ARBA" id="ARBA00023136"/>
    </source>
</evidence>
<accession>A0A3B5BEH6</accession>
<feature type="chain" id="PRO_5017297075" evidence="12">
    <location>
        <begin position="23"/>
        <end position="416"/>
    </location>
</feature>
<comment type="subcellular location">
    <subcellularLocation>
        <location evidence="1">Membrane</location>
    </subcellularLocation>
</comment>
<reference evidence="15" key="1">
    <citation type="submission" date="2023-09" db="UniProtKB">
        <authorList>
            <consortium name="Ensembl"/>
        </authorList>
    </citation>
    <scope>IDENTIFICATION</scope>
</reference>
<feature type="region of interest" description="Disordered" evidence="10">
    <location>
        <begin position="201"/>
        <end position="251"/>
    </location>
</feature>
<feature type="disulfide bond" evidence="9">
    <location>
        <begin position="141"/>
        <end position="159"/>
    </location>
</feature>
<feature type="domain" description="TNFR-Cys" evidence="14">
    <location>
        <begin position="78"/>
        <end position="118"/>
    </location>
</feature>
<dbReference type="InterPro" id="IPR000488">
    <property type="entry name" value="Death_dom"/>
</dbReference>
<keyword evidence="6 9" id="KW-1015">Disulfide bond</keyword>
<sequence length="416" mass="46880">MNNFLLYTVFSVLIWLPKSTRSYPQSGLDLRDSRTQQDLSCRDNLEYPHGNICCLNCPAGTHVESPCTKAGEKGKCEECDFGTFIEHANGLKQCFKCTLCRSDQEIVRSCTHTQDTECRCKSGRFCDPDQACEVCKKCSRCKKDEETVRNCTSTSNTECKKIQAKSDSSSGKAWVIAIIVVGAVLLVGVIIFATYKWRRRKQESQRPGGMKAGLHYTDTDPTEGCRDGETRRPSNTNLSLSRQLVRAKSPVGVEDERKMLCESLNSSASNSQHSLNGPSYSAFPASSQASPKSPGQPNRREDRQFPELVPVNGEESLRSCFELFEEVAVDQCKKFFRHLGISDNVIKSRETLSHEEMIHELLNIWIEKVGREANLNELLKVLLDINQRRTAEIIKERAVQNGPVLFARRLLYFSKT</sequence>
<evidence type="ECO:0000256" key="2">
    <source>
        <dbReference type="ARBA" id="ARBA00022703"/>
    </source>
</evidence>
<evidence type="ECO:0000313" key="15">
    <source>
        <dbReference type="Ensembl" id="ENSSPAP00000028594.1"/>
    </source>
</evidence>
<feature type="repeat" description="TNFR-Cys" evidence="9">
    <location>
        <begin position="78"/>
        <end position="118"/>
    </location>
</feature>